<dbReference type="Proteomes" id="UP000218831">
    <property type="component" value="Unassembled WGS sequence"/>
</dbReference>
<comment type="caution">
    <text evidence="3">The sequence shown here is derived from an EMBL/GenBank/DDBJ whole genome shotgun (WGS) entry which is preliminary data.</text>
</comment>
<organism evidence="3 4">
    <name type="scientific">Fodinibius salipaludis</name>
    <dbReference type="NCBI Taxonomy" id="2032627"/>
    <lineage>
        <taxon>Bacteria</taxon>
        <taxon>Pseudomonadati</taxon>
        <taxon>Balneolota</taxon>
        <taxon>Balneolia</taxon>
        <taxon>Balneolales</taxon>
        <taxon>Balneolaceae</taxon>
        <taxon>Fodinibius</taxon>
    </lineage>
</organism>
<dbReference type="Pfam" id="PF13100">
    <property type="entry name" value="OstA_2"/>
    <property type="match status" value="1"/>
</dbReference>
<dbReference type="OrthoDB" id="9805931at2"/>
<sequence length="493" mass="56900">MIHKTIRISHKIILLLSFLAVHLIGWNQDIQAQNQVNILEADSIQGGQYEGERVQKILGDVHLKSEHMEMYCDSAYQFVNKNEIRAFGNIQIETETEKIWADTLRYYTNVDFSQLRGRVIIEAESSTLFGNSVDYRFTTKVANFLDEIRLEDQRGTLVADSGFYYREPDSAKFYGKVQLSDSLQYLEGDSLFSNRETKYYELYGDIFGDDRENDSMIKGQYLEADSTGRRLLEGNAWLKSFQQDTADTAQTDTTHIRAKTILSKEQRTPTDTTAIVFGYDSVRIWSPSFASVSDTSKYTDSTETFELWSNAKSWHKQVQLTGPYIRAKIINGDIDSLISHPRPFSVQQDTSIDRLNQITGDTLHADFKDGALSEIYVFGNSKLLRFTKNDQDEPDGAVDLSAPNIRIFFEDGELARMKAIGTVNGSYLPESEQTKTRRLDGFSWNPEQRPQRPKEKMKRRFQPIREELFFELPPRFIRHLKKSHPDSKWLKKD</sequence>
<dbReference type="RefSeq" id="WP_095605020.1">
    <property type="nucleotide sequence ID" value="NZ_NSKE01000001.1"/>
</dbReference>
<proteinExistence type="predicted"/>
<dbReference type="Gene3D" id="2.60.450.10">
    <property type="entry name" value="Lipopolysaccharide (LPS) transport protein A like domain"/>
    <property type="match status" value="1"/>
</dbReference>
<keyword evidence="4" id="KW-1185">Reference proteome</keyword>
<feature type="domain" description="Organic solvent tolerance-like N-terminal" evidence="2">
    <location>
        <begin position="34"/>
        <end position="182"/>
    </location>
</feature>
<evidence type="ECO:0000259" key="2">
    <source>
        <dbReference type="Pfam" id="PF13100"/>
    </source>
</evidence>
<accession>A0A2A2GFZ1</accession>
<feature type="region of interest" description="Disordered" evidence="1">
    <location>
        <begin position="429"/>
        <end position="459"/>
    </location>
</feature>
<protein>
    <recommendedName>
        <fullName evidence="2">Organic solvent tolerance-like N-terminal domain-containing protein</fullName>
    </recommendedName>
</protein>
<dbReference type="InterPro" id="IPR005653">
    <property type="entry name" value="OstA-like_N"/>
</dbReference>
<gene>
    <name evidence="3" type="ORF">CK503_01565</name>
</gene>
<evidence type="ECO:0000313" key="3">
    <source>
        <dbReference type="EMBL" id="PAU95775.1"/>
    </source>
</evidence>
<evidence type="ECO:0000313" key="4">
    <source>
        <dbReference type="Proteomes" id="UP000218831"/>
    </source>
</evidence>
<dbReference type="EMBL" id="NSKE01000001">
    <property type="protein sequence ID" value="PAU95775.1"/>
    <property type="molecule type" value="Genomic_DNA"/>
</dbReference>
<reference evidence="3 4" key="1">
    <citation type="submission" date="2017-08" db="EMBL/GenBank/DDBJ databases">
        <title>Aliifodinibius alkalisoli sp. nov., isolated from saline alkaline soil.</title>
        <authorList>
            <person name="Liu D."/>
            <person name="Zhang G."/>
        </authorList>
    </citation>
    <scope>NUCLEOTIDE SEQUENCE [LARGE SCALE GENOMIC DNA]</scope>
    <source>
        <strain evidence="3 4">WN023</strain>
    </source>
</reference>
<dbReference type="AlphaFoldDB" id="A0A2A2GFZ1"/>
<evidence type="ECO:0000256" key="1">
    <source>
        <dbReference type="SAM" id="MobiDB-lite"/>
    </source>
</evidence>
<name>A0A2A2GFZ1_9BACT</name>